<evidence type="ECO:0000313" key="3">
    <source>
        <dbReference type="Proteomes" id="UP000634529"/>
    </source>
</evidence>
<dbReference type="Pfam" id="PF11181">
    <property type="entry name" value="YflT"/>
    <property type="match status" value="1"/>
</dbReference>
<dbReference type="InterPro" id="IPR025889">
    <property type="entry name" value="GSP17M-like_dom"/>
</dbReference>
<proteinExistence type="predicted"/>
<feature type="domain" description="General stress protein 17M-like" evidence="1">
    <location>
        <begin position="8"/>
        <end position="99"/>
    </location>
</feature>
<comment type="caution">
    <text evidence="2">The sequence shown here is derived from an EMBL/GenBank/DDBJ whole genome shotgun (WGS) entry which is preliminary data.</text>
</comment>
<organism evidence="2 3">
    <name type="scientific">Paenibacillus arenosi</name>
    <dbReference type="NCBI Taxonomy" id="2774142"/>
    <lineage>
        <taxon>Bacteria</taxon>
        <taxon>Bacillati</taxon>
        <taxon>Bacillota</taxon>
        <taxon>Bacilli</taxon>
        <taxon>Bacillales</taxon>
        <taxon>Paenibacillaceae</taxon>
        <taxon>Paenibacillus</taxon>
    </lineage>
</organism>
<dbReference type="EMBL" id="JACYTN010000036">
    <property type="protein sequence ID" value="MBD8501079.1"/>
    <property type="molecule type" value="Genomic_DNA"/>
</dbReference>
<dbReference type="RefSeq" id="WP_192027289.1">
    <property type="nucleotide sequence ID" value="NZ_JACYTN010000036.1"/>
</dbReference>
<dbReference type="Proteomes" id="UP000634529">
    <property type="component" value="Unassembled WGS sequence"/>
</dbReference>
<evidence type="ECO:0000313" key="2">
    <source>
        <dbReference type="EMBL" id="MBD8501079.1"/>
    </source>
</evidence>
<gene>
    <name evidence="2" type="ORF">IFO66_22660</name>
</gene>
<keyword evidence="3" id="KW-1185">Reference proteome</keyword>
<sequence length="109" mass="12516">MTTVNLTVENVRQAKKEVERLELQGFTRDQIYIFAHSKKRGEHISEALDTEEVGMSEQGFIDSMKNMFNSRGDELRNKMESVGLSAYEADRAEEQLDRGRLVIIANKHV</sequence>
<name>A0ABR9B5B7_9BACL</name>
<reference evidence="2 3" key="1">
    <citation type="submission" date="2020-09" db="EMBL/GenBank/DDBJ databases">
        <title>Paenibacillus sp. CAU 1523 isolated from sand of Haeundae Beach.</title>
        <authorList>
            <person name="Kim W."/>
        </authorList>
    </citation>
    <scope>NUCLEOTIDE SEQUENCE [LARGE SCALE GENOMIC DNA]</scope>
    <source>
        <strain evidence="2 3">CAU 1523</strain>
    </source>
</reference>
<evidence type="ECO:0000259" key="1">
    <source>
        <dbReference type="Pfam" id="PF11181"/>
    </source>
</evidence>
<protein>
    <submittedName>
        <fullName evidence="2">General stress protein</fullName>
    </submittedName>
</protein>
<accession>A0ABR9B5B7</accession>